<feature type="transmembrane region" description="Helical" evidence="2">
    <location>
        <begin position="61"/>
        <end position="86"/>
    </location>
</feature>
<keyword evidence="2" id="KW-1133">Transmembrane helix</keyword>
<name>A0AAJ0MAH9_9PEZI</name>
<protein>
    <recommendedName>
        <fullName evidence="5">Transmembrane protein UsgS</fullName>
    </recommendedName>
</protein>
<reference evidence="3" key="1">
    <citation type="journal article" date="2023" name="Mol. Phylogenet. Evol.">
        <title>Genome-scale phylogeny and comparative genomics of the fungal order Sordariales.</title>
        <authorList>
            <person name="Hensen N."/>
            <person name="Bonometti L."/>
            <person name="Westerberg I."/>
            <person name="Brannstrom I.O."/>
            <person name="Guillou S."/>
            <person name="Cros-Aarteil S."/>
            <person name="Calhoun S."/>
            <person name="Haridas S."/>
            <person name="Kuo A."/>
            <person name="Mondo S."/>
            <person name="Pangilinan J."/>
            <person name="Riley R."/>
            <person name="LaButti K."/>
            <person name="Andreopoulos B."/>
            <person name="Lipzen A."/>
            <person name="Chen C."/>
            <person name="Yan M."/>
            <person name="Daum C."/>
            <person name="Ng V."/>
            <person name="Clum A."/>
            <person name="Steindorff A."/>
            <person name="Ohm R.A."/>
            <person name="Martin F."/>
            <person name="Silar P."/>
            <person name="Natvig D.O."/>
            <person name="Lalanne C."/>
            <person name="Gautier V."/>
            <person name="Ament-Velasquez S.L."/>
            <person name="Kruys A."/>
            <person name="Hutchinson M.I."/>
            <person name="Powell A.J."/>
            <person name="Barry K."/>
            <person name="Miller A.N."/>
            <person name="Grigoriev I.V."/>
            <person name="Debuchy R."/>
            <person name="Gladieux P."/>
            <person name="Hiltunen Thoren M."/>
            <person name="Johannesson H."/>
        </authorList>
    </citation>
    <scope>NUCLEOTIDE SEQUENCE</scope>
    <source>
        <strain evidence="3">CBS 955.72</strain>
    </source>
</reference>
<evidence type="ECO:0000313" key="4">
    <source>
        <dbReference type="Proteomes" id="UP001275084"/>
    </source>
</evidence>
<dbReference type="EMBL" id="JAUIQD010000006">
    <property type="protein sequence ID" value="KAK3346291.1"/>
    <property type="molecule type" value="Genomic_DNA"/>
</dbReference>
<evidence type="ECO:0008006" key="5">
    <source>
        <dbReference type="Google" id="ProtNLM"/>
    </source>
</evidence>
<proteinExistence type="predicted"/>
<keyword evidence="4" id="KW-1185">Reference proteome</keyword>
<dbReference type="PANTHER" id="PTHR38421">
    <property type="entry name" value="TRANSMEMBRANE PROTEIN USGS"/>
    <property type="match status" value="1"/>
</dbReference>
<accession>A0AAJ0MAH9</accession>
<dbReference type="Proteomes" id="UP001275084">
    <property type="component" value="Unassembled WGS sequence"/>
</dbReference>
<feature type="transmembrane region" description="Helical" evidence="2">
    <location>
        <begin position="238"/>
        <end position="259"/>
    </location>
</feature>
<feature type="transmembrane region" description="Helical" evidence="2">
    <location>
        <begin position="293"/>
        <end position="318"/>
    </location>
</feature>
<sequence>MASNQGADQTLIVDKEKLKKHFDISHFDLNAVIRGIQLTLVGAHRAFQNPNIFTSKHYRQAATAVAAGIAIRVLISFPIIGVRVLLWFSSLLFPMDSVTWDDKIVNGLGFVEEHVLQAPLFLMSLMRYLTPTLDDLFMDSLRWVDYTYAQKHKNDEDPGRLRAMYYPNLRQYTIKDGSTHSSSTAEALSMFLYRFARKGLISLAIFGASYIPYVGRFVLPAASFWTFNKAVGLGPASIIFGTGVILPRRYLVIFLQSYFASRSLMRELLEPYLSRVHFTKEEKKRWFRNREGLLFGFGIGFYILLRVPLLGVLIYGIAEASTAYLITKITDPPPPRSEAREFAASQVEWKNKQKFLSLSLANLDALNDKPPPYQASDPFPRPSG</sequence>
<organism evidence="3 4">
    <name type="scientific">Lasiosphaeria hispida</name>
    <dbReference type="NCBI Taxonomy" id="260671"/>
    <lineage>
        <taxon>Eukaryota</taxon>
        <taxon>Fungi</taxon>
        <taxon>Dikarya</taxon>
        <taxon>Ascomycota</taxon>
        <taxon>Pezizomycotina</taxon>
        <taxon>Sordariomycetes</taxon>
        <taxon>Sordariomycetidae</taxon>
        <taxon>Sordariales</taxon>
        <taxon>Lasiosphaeriaceae</taxon>
        <taxon>Lasiosphaeria</taxon>
    </lineage>
</organism>
<evidence type="ECO:0000256" key="1">
    <source>
        <dbReference type="SAM" id="MobiDB-lite"/>
    </source>
</evidence>
<keyword evidence="2" id="KW-0812">Transmembrane</keyword>
<gene>
    <name evidence="3" type="ORF">B0T25DRAFT_484085</name>
</gene>
<reference evidence="3" key="2">
    <citation type="submission" date="2023-06" db="EMBL/GenBank/DDBJ databases">
        <authorList>
            <consortium name="Lawrence Berkeley National Laboratory"/>
            <person name="Haridas S."/>
            <person name="Hensen N."/>
            <person name="Bonometti L."/>
            <person name="Westerberg I."/>
            <person name="Brannstrom I.O."/>
            <person name="Guillou S."/>
            <person name="Cros-Aarteil S."/>
            <person name="Calhoun S."/>
            <person name="Kuo A."/>
            <person name="Mondo S."/>
            <person name="Pangilinan J."/>
            <person name="Riley R."/>
            <person name="Labutti K."/>
            <person name="Andreopoulos B."/>
            <person name="Lipzen A."/>
            <person name="Chen C."/>
            <person name="Yanf M."/>
            <person name="Daum C."/>
            <person name="Ng V."/>
            <person name="Clum A."/>
            <person name="Steindorff A."/>
            <person name="Ohm R."/>
            <person name="Martin F."/>
            <person name="Silar P."/>
            <person name="Natvig D."/>
            <person name="Lalanne C."/>
            <person name="Gautier V."/>
            <person name="Ament-Velasquez S.L."/>
            <person name="Kruys A."/>
            <person name="Hutchinson M.I."/>
            <person name="Powell A.J."/>
            <person name="Barry K."/>
            <person name="Miller A.N."/>
            <person name="Grigoriev I.V."/>
            <person name="Debuchy R."/>
            <person name="Gladieux P."/>
            <person name="Thoren M.H."/>
            <person name="Johannesson H."/>
        </authorList>
    </citation>
    <scope>NUCLEOTIDE SEQUENCE</scope>
    <source>
        <strain evidence="3">CBS 955.72</strain>
    </source>
</reference>
<feature type="transmembrane region" description="Helical" evidence="2">
    <location>
        <begin position="199"/>
        <end position="218"/>
    </location>
</feature>
<keyword evidence="2" id="KW-0472">Membrane</keyword>
<evidence type="ECO:0000256" key="2">
    <source>
        <dbReference type="SAM" id="Phobius"/>
    </source>
</evidence>
<feature type="region of interest" description="Disordered" evidence="1">
    <location>
        <begin position="365"/>
        <end position="384"/>
    </location>
</feature>
<dbReference type="PANTHER" id="PTHR38421:SF1">
    <property type="entry name" value="TRANSMEMBRANE PROTEIN"/>
    <property type="match status" value="1"/>
</dbReference>
<evidence type="ECO:0000313" key="3">
    <source>
        <dbReference type="EMBL" id="KAK3346291.1"/>
    </source>
</evidence>
<feature type="compositionally biased region" description="Pro residues" evidence="1">
    <location>
        <begin position="369"/>
        <end position="384"/>
    </location>
</feature>
<dbReference type="AlphaFoldDB" id="A0AAJ0MAH9"/>
<comment type="caution">
    <text evidence="3">The sequence shown here is derived from an EMBL/GenBank/DDBJ whole genome shotgun (WGS) entry which is preliminary data.</text>
</comment>